<comment type="similarity">
    <text evidence="2">Belongs to the krueppel C2H2-type zinc-finger protein family.</text>
</comment>
<dbReference type="AlphaFoldDB" id="A0AAD3RHT8"/>
<dbReference type="GO" id="GO:0000978">
    <property type="term" value="F:RNA polymerase II cis-regulatory region sequence-specific DNA binding"/>
    <property type="evidence" value="ECO:0007669"/>
    <property type="project" value="TreeGrafter"/>
</dbReference>
<keyword evidence="3" id="KW-0479">Metal-binding</keyword>
<dbReference type="PROSITE" id="PS00028">
    <property type="entry name" value="ZINC_FINGER_C2H2_1"/>
    <property type="match status" value="1"/>
</dbReference>
<keyword evidence="15" id="KW-1185">Reference proteome</keyword>
<dbReference type="Pfam" id="PF00096">
    <property type="entry name" value="zf-C2H2"/>
    <property type="match status" value="1"/>
</dbReference>
<keyword evidence="7" id="KW-0805">Transcription regulation</keyword>
<evidence type="ECO:0000256" key="3">
    <source>
        <dbReference type="ARBA" id="ARBA00022723"/>
    </source>
</evidence>
<gene>
    <name evidence="14" type="ORF">AKAME5_002234400</name>
</gene>
<reference evidence="14" key="1">
    <citation type="submission" date="2022-08" db="EMBL/GenBank/DDBJ databases">
        <title>Genome sequencing of akame (Lates japonicus).</title>
        <authorList>
            <person name="Hashiguchi Y."/>
            <person name="Takahashi H."/>
        </authorList>
    </citation>
    <scope>NUCLEOTIDE SEQUENCE</scope>
    <source>
        <strain evidence="14">Kochi</strain>
    </source>
</reference>
<dbReference type="SMART" id="SM00355">
    <property type="entry name" value="ZnF_C2H2"/>
    <property type="match status" value="1"/>
</dbReference>
<dbReference type="GO" id="GO:0005634">
    <property type="term" value="C:nucleus"/>
    <property type="evidence" value="ECO:0007669"/>
    <property type="project" value="UniProtKB-SubCell"/>
</dbReference>
<evidence type="ECO:0000256" key="5">
    <source>
        <dbReference type="ARBA" id="ARBA00022771"/>
    </source>
</evidence>
<dbReference type="InterPro" id="IPR013087">
    <property type="entry name" value="Znf_C2H2_type"/>
</dbReference>
<keyword evidence="9" id="KW-0804">Transcription</keyword>
<feature type="region of interest" description="Disordered" evidence="12">
    <location>
        <begin position="239"/>
        <end position="266"/>
    </location>
</feature>
<dbReference type="GO" id="GO:0008270">
    <property type="term" value="F:zinc ion binding"/>
    <property type="evidence" value="ECO:0007669"/>
    <property type="project" value="UniProtKB-KW"/>
</dbReference>
<evidence type="ECO:0000313" key="15">
    <source>
        <dbReference type="Proteomes" id="UP001279410"/>
    </source>
</evidence>
<dbReference type="Gene3D" id="3.30.160.60">
    <property type="entry name" value="Classic Zinc Finger"/>
    <property type="match status" value="1"/>
</dbReference>
<comment type="caution">
    <text evidence="14">The sequence shown here is derived from an EMBL/GenBank/DDBJ whole genome shotgun (WGS) entry which is preliminary data.</text>
</comment>
<keyword evidence="4" id="KW-0677">Repeat</keyword>
<evidence type="ECO:0000256" key="1">
    <source>
        <dbReference type="ARBA" id="ARBA00004123"/>
    </source>
</evidence>
<evidence type="ECO:0000259" key="13">
    <source>
        <dbReference type="PROSITE" id="PS50157"/>
    </source>
</evidence>
<evidence type="ECO:0000256" key="2">
    <source>
        <dbReference type="ARBA" id="ARBA00006991"/>
    </source>
</evidence>
<feature type="region of interest" description="Disordered" evidence="12">
    <location>
        <begin position="1"/>
        <end position="80"/>
    </location>
</feature>
<evidence type="ECO:0000256" key="6">
    <source>
        <dbReference type="ARBA" id="ARBA00022833"/>
    </source>
</evidence>
<evidence type="ECO:0000256" key="7">
    <source>
        <dbReference type="ARBA" id="ARBA00023015"/>
    </source>
</evidence>
<dbReference type="InterPro" id="IPR051967">
    <property type="entry name" value="Krueppel_C2H2-ZF"/>
</dbReference>
<name>A0AAD3RHT8_LATJO</name>
<evidence type="ECO:0000256" key="9">
    <source>
        <dbReference type="ARBA" id="ARBA00023163"/>
    </source>
</evidence>
<protein>
    <submittedName>
        <fullName evidence="14">Zinc finger protein 516-like isoform X2</fullName>
    </submittedName>
</protein>
<proteinExistence type="inferred from homology"/>
<organism evidence="14 15">
    <name type="scientific">Lates japonicus</name>
    <name type="common">Japanese lates</name>
    <dbReference type="NCBI Taxonomy" id="270547"/>
    <lineage>
        <taxon>Eukaryota</taxon>
        <taxon>Metazoa</taxon>
        <taxon>Chordata</taxon>
        <taxon>Craniata</taxon>
        <taxon>Vertebrata</taxon>
        <taxon>Euteleostomi</taxon>
        <taxon>Actinopterygii</taxon>
        <taxon>Neopterygii</taxon>
        <taxon>Teleostei</taxon>
        <taxon>Neoteleostei</taxon>
        <taxon>Acanthomorphata</taxon>
        <taxon>Carangaria</taxon>
        <taxon>Carangaria incertae sedis</taxon>
        <taxon>Centropomidae</taxon>
        <taxon>Lates</taxon>
    </lineage>
</organism>
<feature type="domain" description="C2H2-type" evidence="13">
    <location>
        <begin position="290"/>
        <end position="313"/>
    </location>
</feature>
<accession>A0AAD3RHT8</accession>
<evidence type="ECO:0000256" key="10">
    <source>
        <dbReference type="ARBA" id="ARBA00023242"/>
    </source>
</evidence>
<dbReference type="GO" id="GO:0000981">
    <property type="term" value="F:DNA-binding transcription factor activity, RNA polymerase II-specific"/>
    <property type="evidence" value="ECO:0007669"/>
    <property type="project" value="TreeGrafter"/>
</dbReference>
<evidence type="ECO:0000256" key="8">
    <source>
        <dbReference type="ARBA" id="ARBA00023125"/>
    </source>
</evidence>
<dbReference type="EMBL" id="BRZM01000489">
    <property type="protein sequence ID" value="GLD71024.1"/>
    <property type="molecule type" value="Genomic_DNA"/>
</dbReference>
<comment type="subcellular location">
    <subcellularLocation>
        <location evidence="1">Nucleus</location>
    </subcellularLocation>
</comment>
<dbReference type="PANTHER" id="PTHR45925">
    <property type="entry name" value="ZINC FINGER PROTEIN"/>
    <property type="match status" value="1"/>
</dbReference>
<dbReference type="PANTHER" id="PTHR45925:SF3">
    <property type="entry name" value="ZINC FINGER PROTEIN 516"/>
    <property type="match status" value="1"/>
</dbReference>
<feature type="compositionally biased region" description="Basic and acidic residues" evidence="12">
    <location>
        <begin position="36"/>
        <end position="58"/>
    </location>
</feature>
<evidence type="ECO:0000313" key="14">
    <source>
        <dbReference type="EMBL" id="GLD71024.1"/>
    </source>
</evidence>
<evidence type="ECO:0000256" key="4">
    <source>
        <dbReference type="ARBA" id="ARBA00022737"/>
    </source>
</evidence>
<feature type="compositionally biased region" description="Low complexity" evidence="12">
    <location>
        <begin position="243"/>
        <end position="254"/>
    </location>
</feature>
<dbReference type="Proteomes" id="UP001279410">
    <property type="component" value="Unassembled WGS sequence"/>
</dbReference>
<keyword evidence="5 11" id="KW-0863">Zinc-finger</keyword>
<sequence>MSQGQEKAAQAEPLNSSGWEAMSQGTRTPESLSDSNYHDLHLPPKKGEAGASVRDQRKNFKGRPVGGSTSDPEWAPSRPCAPGMETLLRLHPWNQASEMEVLQTPPTTFDRKSLPSHKCSFCSHSTRYPEVLWMQTVAHRINSSSSVWLLNEPLKQLKGLQGQLNLLQEALVATSLEGRGSSSSSGTQAGGPYAAQAAAPAAASDTQRTKSSVYFRPKVDIYPGEVRCRPQLLREGTGALCVPQAPNPSSASASRMTDRYSGTSGGPRLHAVQQTWLAGMLRSLMRHGQYFCHECGKSFSQPSHMRTHMRSHTVGFDFNGLHRGTDAHTTASEAPKQVCGTMANHWAFPPTPLPLPLHIS</sequence>
<dbReference type="FunFam" id="3.30.160.60:FF:000761">
    <property type="entry name" value="Zinc finger protein 449"/>
    <property type="match status" value="1"/>
</dbReference>
<dbReference type="InterPro" id="IPR036236">
    <property type="entry name" value="Znf_C2H2_sf"/>
</dbReference>
<keyword evidence="6" id="KW-0862">Zinc</keyword>
<keyword evidence="8" id="KW-0238">DNA-binding</keyword>
<dbReference type="PROSITE" id="PS50157">
    <property type="entry name" value="ZINC_FINGER_C2H2_2"/>
    <property type="match status" value="1"/>
</dbReference>
<feature type="compositionally biased region" description="Polar residues" evidence="12">
    <location>
        <begin position="13"/>
        <end position="35"/>
    </location>
</feature>
<keyword evidence="10" id="KW-0539">Nucleus</keyword>
<dbReference type="SUPFAM" id="SSF57667">
    <property type="entry name" value="beta-beta-alpha zinc fingers"/>
    <property type="match status" value="1"/>
</dbReference>
<evidence type="ECO:0000256" key="12">
    <source>
        <dbReference type="SAM" id="MobiDB-lite"/>
    </source>
</evidence>
<evidence type="ECO:0000256" key="11">
    <source>
        <dbReference type="PROSITE-ProRule" id="PRU00042"/>
    </source>
</evidence>